<name>A0ABR2Q907_9ROSI</name>
<reference evidence="2 3" key="1">
    <citation type="journal article" date="2024" name="G3 (Bethesda)">
        <title>Genome assembly of Hibiscus sabdariffa L. provides insights into metabolisms of medicinal natural products.</title>
        <authorList>
            <person name="Kim T."/>
        </authorList>
    </citation>
    <scope>NUCLEOTIDE SEQUENCE [LARGE SCALE GENOMIC DNA]</scope>
    <source>
        <strain evidence="2">TK-2024</strain>
        <tissue evidence="2">Old leaves</tissue>
    </source>
</reference>
<evidence type="ECO:0000313" key="2">
    <source>
        <dbReference type="EMBL" id="KAK8997153.1"/>
    </source>
</evidence>
<evidence type="ECO:0000313" key="3">
    <source>
        <dbReference type="Proteomes" id="UP001396334"/>
    </source>
</evidence>
<evidence type="ECO:0000256" key="1">
    <source>
        <dbReference type="SAM" id="MobiDB-lite"/>
    </source>
</evidence>
<organism evidence="2 3">
    <name type="scientific">Hibiscus sabdariffa</name>
    <name type="common">roselle</name>
    <dbReference type="NCBI Taxonomy" id="183260"/>
    <lineage>
        <taxon>Eukaryota</taxon>
        <taxon>Viridiplantae</taxon>
        <taxon>Streptophyta</taxon>
        <taxon>Embryophyta</taxon>
        <taxon>Tracheophyta</taxon>
        <taxon>Spermatophyta</taxon>
        <taxon>Magnoliopsida</taxon>
        <taxon>eudicotyledons</taxon>
        <taxon>Gunneridae</taxon>
        <taxon>Pentapetalae</taxon>
        <taxon>rosids</taxon>
        <taxon>malvids</taxon>
        <taxon>Malvales</taxon>
        <taxon>Malvaceae</taxon>
        <taxon>Malvoideae</taxon>
        <taxon>Hibiscus</taxon>
    </lineage>
</organism>
<feature type="compositionally biased region" description="Polar residues" evidence="1">
    <location>
        <begin position="1"/>
        <end position="12"/>
    </location>
</feature>
<dbReference type="Proteomes" id="UP001396334">
    <property type="component" value="Unassembled WGS sequence"/>
</dbReference>
<protein>
    <submittedName>
        <fullName evidence="2">Uncharacterized protein</fullName>
    </submittedName>
</protein>
<keyword evidence="3" id="KW-1185">Reference proteome</keyword>
<comment type="caution">
    <text evidence="2">The sequence shown here is derived from an EMBL/GenBank/DDBJ whole genome shotgun (WGS) entry which is preliminary data.</text>
</comment>
<dbReference type="EMBL" id="JBBPBN010000043">
    <property type="protein sequence ID" value="KAK8997153.1"/>
    <property type="molecule type" value="Genomic_DNA"/>
</dbReference>
<feature type="region of interest" description="Disordered" evidence="1">
    <location>
        <begin position="1"/>
        <end position="20"/>
    </location>
</feature>
<sequence length="82" mass="9560">MGKCQSPSQSNPPEKEKELKVLESKASEMRYELKQMRVADRKSKAKLRKLERINAETREANRRASIDNARNQLYIQAMLLLL</sequence>
<accession>A0ABR2Q907</accession>
<proteinExistence type="predicted"/>
<gene>
    <name evidence="2" type="ORF">V6N11_020637</name>
</gene>